<protein>
    <submittedName>
        <fullName evidence="1">(northern house mosquito) hypothetical protein</fullName>
    </submittedName>
</protein>
<sequence>MKHKTGFYVLFVKLHEKACERNSENKSKLRHHLLIDTDSQTHYTNNLSIVADLSIKYNLLKRYKIYHPKHKRRTEKRRKLCLCLHQSAGQCQNVIQQSFIVVYIAWPSVRQSWSSPCWFSTLHPFLNVLFFYHFVFAITNTKQCARAANFVSLLVDLILKLLMLKTKKCFELLPVKQTHTFTICLP</sequence>
<organism evidence="1">
    <name type="scientific">Culex pipiens</name>
    <name type="common">House mosquito</name>
    <dbReference type="NCBI Taxonomy" id="7175"/>
    <lineage>
        <taxon>Eukaryota</taxon>
        <taxon>Metazoa</taxon>
        <taxon>Ecdysozoa</taxon>
        <taxon>Arthropoda</taxon>
        <taxon>Hexapoda</taxon>
        <taxon>Insecta</taxon>
        <taxon>Pterygota</taxon>
        <taxon>Neoptera</taxon>
        <taxon>Endopterygota</taxon>
        <taxon>Diptera</taxon>
        <taxon>Nematocera</taxon>
        <taxon>Culicoidea</taxon>
        <taxon>Culicidae</taxon>
        <taxon>Culicinae</taxon>
        <taxon>Culicini</taxon>
        <taxon>Culex</taxon>
        <taxon>Culex</taxon>
    </lineage>
</organism>
<proteinExistence type="predicted"/>
<dbReference type="EMBL" id="HBUE01267581">
    <property type="protein sequence ID" value="CAG6562334.1"/>
    <property type="molecule type" value="Transcribed_RNA"/>
</dbReference>
<name>A0A8D8IX01_CULPI</name>
<dbReference type="EMBL" id="HBUE01162391">
    <property type="protein sequence ID" value="CAG6510929.1"/>
    <property type="molecule type" value="Transcribed_RNA"/>
</dbReference>
<evidence type="ECO:0000313" key="1">
    <source>
        <dbReference type="EMBL" id="CAG6562334.1"/>
    </source>
</evidence>
<reference evidence="1" key="1">
    <citation type="submission" date="2021-05" db="EMBL/GenBank/DDBJ databases">
        <authorList>
            <person name="Alioto T."/>
            <person name="Alioto T."/>
            <person name="Gomez Garrido J."/>
        </authorList>
    </citation>
    <scope>NUCLEOTIDE SEQUENCE</scope>
</reference>
<dbReference type="AlphaFoldDB" id="A0A8D8IX01"/>
<accession>A0A8D8IX01</accession>